<gene>
    <name evidence="11" type="ORF">DM02DRAFT_591646</name>
</gene>
<evidence type="ECO:0000256" key="10">
    <source>
        <dbReference type="RuleBase" id="RU361238"/>
    </source>
</evidence>
<organism evidence="11 12">
    <name type="scientific">Periconia macrospinosa</name>
    <dbReference type="NCBI Taxonomy" id="97972"/>
    <lineage>
        <taxon>Eukaryota</taxon>
        <taxon>Fungi</taxon>
        <taxon>Dikarya</taxon>
        <taxon>Ascomycota</taxon>
        <taxon>Pezizomycotina</taxon>
        <taxon>Dothideomycetes</taxon>
        <taxon>Pleosporomycetidae</taxon>
        <taxon>Pleosporales</taxon>
        <taxon>Massarineae</taxon>
        <taxon>Periconiaceae</taxon>
        <taxon>Periconia</taxon>
    </lineage>
</organism>
<keyword evidence="3" id="KW-0858">Xylan degradation</keyword>
<dbReference type="GO" id="GO:0045493">
    <property type="term" value="P:xylan catabolic process"/>
    <property type="evidence" value="ECO:0007669"/>
    <property type="project" value="UniProtKB-KW"/>
</dbReference>
<reference evidence="11 12" key="1">
    <citation type="journal article" date="2018" name="Sci. Rep.">
        <title>Comparative genomics provides insights into the lifestyle and reveals functional heterogeneity of dark septate endophytic fungi.</title>
        <authorList>
            <person name="Knapp D.G."/>
            <person name="Nemeth J.B."/>
            <person name="Barry K."/>
            <person name="Hainaut M."/>
            <person name="Henrissat B."/>
            <person name="Johnson J."/>
            <person name="Kuo A."/>
            <person name="Lim J.H.P."/>
            <person name="Lipzen A."/>
            <person name="Nolan M."/>
            <person name="Ohm R.A."/>
            <person name="Tamas L."/>
            <person name="Grigoriev I.V."/>
            <person name="Spatafora J.W."/>
            <person name="Nagy L.G."/>
            <person name="Kovacs G.M."/>
        </authorList>
    </citation>
    <scope>NUCLEOTIDE SEQUENCE [LARGE SCALE GENOMIC DNA]</scope>
    <source>
        <strain evidence="11 12">DSE2036</strain>
    </source>
</reference>
<dbReference type="InterPro" id="IPR029058">
    <property type="entry name" value="AB_hydrolase_fold"/>
</dbReference>
<dbReference type="PANTHER" id="PTHR33938">
    <property type="entry name" value="FERULOYL ESTERASE B-RELATED"/>
    <property type="match status" value="1"/>
</dbReference>
<keyword evidence="8" id="KW-1015">Disulfide bond</keyword>
<dbReference type="EMBL" id="KZ805362">
    <property type="protein sequence ID" value="PVI01103.1"/>
    <property type="molecule type" value="Genomic_DNA"/>
</dbReference>
<keyword evidence="7" id="KW-0106">Calcium</keyword>
<keyword evidence="2" id="KW-0719">Serine esterase</keyword>
<evidence type="ECO:0000256" key="5">
    <source>
        <dbReference type="ARBA" id="ARBA00022729"/>
    </source>
</evidence>
<evidence type="ECO:0000256" key="4">
    <source>
        <dbReference type="ARBA" id="ARBA00022723"/>
    </source>
</evidence>
<dbReference type="InterPro" id="IPR011118">
    <property type="entry name" value="Tannase/feruloyl_esterase"/>
</dbReference>
<dbReference type="Gene3D" id="3.40.50.1820">
    <property type="entry name" value="alpha/beta hydrolase"/>
    <property type="match status" value="1"/>
</dbReference>
<name>A0A2V1DS70_9PLEO</name>
<dbReference type="Proteomes" id="UP000244855">
    <property type="component" value="Unassembled WGS sequence"/>
</dbReference>
<dbReference type="OrthoDB" id="3039123at2759"/>
<evidence type="ECO:0000256" key="1">
    <source>
        <dbReference type="ARBA" id="ARBA00006249"/>
    </source>
</evidence>
<comment type="similarity">
    <text evidence="1 10">Belongs to the tannase family.</text>
</comment>
<dbReference type="AlphaFoldDB" id="A0A2V1DS70"/>
<evidence type="ECO:0000256" key="3">
    <source>
        <dbReference type="ARBA" id="ARBA00022651"/>
    </source>
</evidence>
<dbReference type="Pfam" id="PF07519">
    <property type="entry name" value="Tannase"/>
    <property type="match status" value="1"/>
</dbReference>
<dbReference type="EC" id="3.1.1.-" evidence="10"/>
<dbReference type="SUPFAM" id="SSF53474">
    <property type="entry name" value="alpha/beta-Hydrolases"/>
    <property type="match status" value="1"/>
</dbReference>
<evidence type="ECO:0000256" key="7">
    <source>
        <dbReference type="ARBA" id="ARBA00022837"/>
    </source>
</evidence>
<keyword evidence="6 10" id="KW-0378">Hydrolase</keyword>
<keyword evidence="5" id="KW-0732">Signal</keyword>
<evidence type="ECO:0000256" key="9">
    <source>
        <dbReference type="ARBA" id="ARBA00034075"/>
    </source>
</evidence>
<keyword evidence="12" id="KW-1185">Reference proteome</keyword>
<dbReference type="PANTHER" id="PTHR33938:SF15">
    <property type="entry name" value="FERULOYL ESTERASE B-RELATED"/>
    <property type="match status" value="1"/>
</dbReference>
<keyword evidence="4" id="KW-0479">Metal-binding</keyword>
<keyword evidence="3" id="KW-0624">Polysaccharide degradation</keyword>
<keyword evidence="3" id="KW-0119">Carbohydrate metabolism</keyword>
<dbReference type="GO" id="GO:0030600">
    <property type="term" value="F:feruloyl esterase activity"/>
    <property type="evidence" value="ECO:0007669"/>
    <property type="project" value="UniProtKB-EC"/>
</dbReference>
<comment type="catalytic activity">
    <reaction evidence="9">
        <text>feruloyl-polysaccharide + H2O = ferulate + polysaccharide.</text>
        <dbReference type="EC" id="3.1.1.73"/>
    </reaction>
</comment>
<dbReference type="GO" id="GO:0046872">
    <property type="term" value="F:metal ion binding"/>
    <property type="evidence" value="ECO:0007669"/>
    <property type="project" value="UniProtKB-KW"/>
</dbReference>
<protein>
    <recommendedName>
        <fullName evidence="10">Carboxylic ester hydrolase</fullName>
        <ecNumber evidence="10">3.1.1.-</ecNumber>
    </recommendedName>
</protein>
<evidence type="ECO:0000256" key="8">
    <source>
        <dbReference type="ARBA" id="ARBA00023157"/>
    </source>
</evidence>
<evidence type="ECO:0000313" key="11">
    <source>
        <dbReference type="EMBL" id="PVI01103.1"/>
    </source>
</evidence>
<evidence type="ECO:0000256" key="2">
    <source>
        <dbReference type="ARBA" id="ARBA00022487"/>
    </source>
</evidence>
<proteinExistence type="inferred from homology"/>
<accession>A0A2V1DS70</accession>
<sequence>MLHYPSLDVSLLYPLTFLTQQTRATTFATKCLSFTPSFPETNTVTITNHEFISANTNLTLPHNDKSCNRASQIVSVDICRLALSVQTGQKGNVVAEIWFPDLPEDGGTMRILAGGNGGIDGCIQYETLAYGTSENFISVAANNGHNGTSGISFLNNPDAIIDYAHRSLHTSVNLTKHLTSQFYPPSLSTTASTKSYFLGCSLGGRQGIDAADRYPSDFDGIVAGSPATDFNNLYAWRASFYTTTGNASSADFIDAEKWKVIHAEVLRQCDGIDGVEDGILEDPSLCSFEPEKLLCSEGERRTNTATCLTRNQIAIVRKIYSPFYSSTGNLIYPAMQPGNELRANTGLYSGNPWQPSVDWYRYGLLNDSTWDPATFDLSAAVLANKINPSGIRTFPTSLARFKEKGGKLIMYHGGQDHQITSFQGVRFYEHLAQGMNADSGALDEFYRFFRISGMFHCNSGPGAWAFGQGGGAPSAGVEFEREGNVLRAIVDWVENGVAPDTITGTKFVDDVVAKGVQFKRRHCRYPMRNVYVGGNATEVESWECRVV</sequence>
<evidence type="ECO:0000256" key="6">
    <source>
        <dbReference type="ARBA" id="ARBA00022801"/>
    </source>
</evidence>
<evidence type="ECO:0000313" key="12">
    <source>
        <dbReference type="Proteomes" id="UP000244855"/>
    </source>
</evidence>